<comment type="caution">
    <text evidence="3">The sequence shown here is derived from an EMBL/GenBank/DDBJ whole genome shotgun (WGS) entry which is preliminary data.</text>
</comment>
<proteinExistence type="predicted"/>
<gene>
    <name evidence="3" type="ORF">MNOR_LOCUS11499</name>
</gene>
<feature type="region of interest" description="Disordered" evidence="1">
    <location>
        <begin position="81"/>
        <end position="105"/>
    </location>
</feature>
<keyword evidence="2" id="KW-0472">Membrane</keyword>
<feature type="transmembrane region" description="Helical" evidence="2">
    <location>
        <begin position="183"/>
        <end position="204"/>
    </location>
</feature>
<accession>A0AAV2QD43</accession>
<feature type="compositionally biased region" description="Polar residues" evidence="1">
    <location>
        <begin position="91"/>
        <end position="101"/>
    </location>
</feature>
<reference evidence="3 4" key="1">
    <citation type="submission" date="2024-05" db="EMBL/GenBank/DDBJ databases">
        <authorList>
            <person name="Wallberg A."/>
        </authorList>
    </citation>
    <scope>NUCLEOTIDE SEQUENCE [LARGE SCALE GENOMIC DNA]</scope>
</reference>
<evidence type="ECO:0000256" key="2">
    <source>
        <dbReference type="SAM" id="Phobius"/>
    </source>
</evidence>
<organism evidence="3 4">
    <name type="scientific">Meganyctiphanes norvegica</name>
    <name type="common">Northern krill</name>
    <name type="synonym">Thysanopoda norvegica</name>
    <dbReference type="NCBI Taxonomy" id="48144"/>
    <lineage>
        <taxon>Eukaryota</taxon>
        <taxon>Metazoa</taxon>
        <taxon>Ecdysozoa</taxon>
        <taxon>Arthropoda</taxon>
        <taxon>Crustacea</taxon>
        <taxon>Multicrustacea</taxon>
        <taxon>Malacostraca</taxon>
        <taxon>Eumalacostraca</taxon>
        <taxon>Eucarida</taxon>
        <taxon>Euphausiacea</taxon>
        <taxon>Euphausiidae</taxon>
        <taxon>Meganyctiphanes</taxon>
    </lineage>
</organism>
<keyword evidence="2" id="KW-0812">Transmembrane</keyword>
<feature type="compositionally biased region" description="Polar residues" evidence="1">
    <location>
        <begin position="8"/>
        <end position="27"/>
    </location>
</feature>
<evidence type="ECO:0000313" key="4">
    <source>
        <dbReference type="Proteomes" id="UP001497623"/>
    </source>
</evidence>
<name>A0AAV2QD43_MEGNR</name>
<dbReference type="Proteomes" id="UP001497623">
    <property type="component" value="Unassembled WGS sequence"/>
</dbReference>
<sequence>MYVTHITINNQSMEKSSKASGTPTDQAATEDHRHRALENHIHTPVSKNSRTLSLDSSIPVTPFVPVHGMVTLSSKNYMPSTQQITEEKSISRTNSGASSDLNFPGDLGHKGKEDKLLLHGGLNKPIMVPTYICTHQGTNGEMCYVCRKDTDTGLEKPEHKPDFTVLNVYGPRTPAKKCKCGTITSLTTCFSVLALVCIVAFVTYDNVISVHNRM</sequence>
<keyword evidence="2" id="KW-1133">Transmembrane helix</keyword>
<feature type="region of interest" description="Disordered" evidence="1">
    <location>
        <begin position="8"/>
        <end position="32"/>
    </location>
</feature>
<evidence type="ECO:0000313" key="3">
    <source>
        <dbReference type="EMBL" id="CAL4081198.1"/>
    </source>
</evidence>
<keyword evidence="4" id="KW-1185">Reference proteome</keyword>
<dbReference type="EMBL" id="CAXKWB010006061">
    <property type="protein sequence ID" value="CAL4081198.1"/>
    <property type="molecule type" value="Genomic_DNA"/>
</dbReference>
<dbReference type="AlphaFoldDB" id="A0AAV2QD43"/>
<protein>
    <submittedName>
        <fullName evidence="3">Uncharacterized protein</fullName>
    </submittedName>
</protein>
<evidence type="ECO:0000256" key="1">
    <source>
        <dbReference type="SAM" id="MobiDB-lite"/>
    </source>
</evidence>